<reference evidence="2 3" key="1">
    <citation type="journal article" date="2015" name="Mol. Biochem. Parasitol.">
        <title>Identification of polymorphic genes for use in assemblage B genotyping assays through comparative genomics of multiple assemblage B Giardia duodenalis isolates.</title>
        <authorList>
            <person name="Wielinga C."/>
            <person name="Thompson R.C."/>
            <person name="Monis P."/>
            <person name="Ryan U."/>
        </authorList>
    </citation>
    <scope>NUCLEOTIDE SEQUENCE [LARGE SCALE GENOMIC DNA]</scope>
    <source>
        <strain evidence="2 3">BAH15c1</strain>
    </source>
</reference>
<evidence type="ECO:0000313" key="2">
    <source>
        <dbReference type="EMBL" id="KWX12635.1"/>
    </source>
</evidence>
<protein>
    <submittedName>
        <fullName evidence="2">Uncharacterized protein</fullName>
    </submittedName>
</protein>
<organism evidence="2 3">
    <name type="scientific">Giardia duodenalis assemblage B</name>
    <dbReference type="NCBI Taxonomy" id="1394984"/>
    <lineage>
        <taxon>Eukaryota</taxon>
        <taxon>Metamonada</taxon>
        <taxon>Diplomonadida</taxon>
        <taxon>Hexamitidae</taxon>
        <taxon>Giardiinae</taxon>
        <taxon>Giardia</taxon>
    </lineage>
</organism>
<accession>A0A132NRB1</accession>
<comment type="caution">
    <text evidence="2">The sequence shown here is derived from an EMBL/GenBank/DDBJ whole genome shotgun (WGS) entry which is preliminary data.</text>
</comment>
<feature type="transmembrane region" description="Helical" evidence="1">
    <location>
        <begin position="245"/>
        <end position="268"/>
    </location>
</feature>
<proteinExistence type="predicted"/>
<dbReference type="VEuPathDB" id="GiardiaDB:QR46_3388"/>
<keyword evidence="1" id="KW-1133">Transmembrane helix</keyword>
<dbReference type="AlphaFoldDB" id="A0A132NRB1"/>
<name>A0A132NRB1_GIAIN</name>
<keyword evidence="1" id="KW-0812">Transmembrane</keyword>
<keyword evidence="1" id="KW-0472">Membrane</keyword>
<gene>
    <name evidence="2" type="ORF">QR46_3388</name>
</gene>
<dbReference type="Proteomes" id="UP000070089">
    <property type="component" value="Unassembled WGS sequence"/>
</dbReference>
<evidence type="ECO:0000256" key="1">
    <source>
        <dbReference type="SAM" id="Phobius"/>
    </source>
</evidence>
<sequence length="446" mass="48763">MPTGEGIPTAILMAHQGRVRALLLTLRSRLGLQEVVFAAVANLSLLELPGPAAAPAPLPDYDCCELYQVITRSQRNLLQWLPPLHLTLEDLRLAQARVRGDAGVLTLFLVMRQHVARLRYTHPAAQPGGPGLAAASEAAALCRDARYAAADLRGQTRTSLDPADLLCGPPEDPALAICRALRGLHPAPWILPMGVLAQHYGAFLEKAGVQGPLFVRVVQLPPITPAEGQESRRLFSRRQFIEVGLYVRAGSVLYALLLPLVAVGHVLHRLAVAARLAVSWPLLLSPDLLLAVRISPLGFAVHILSTFWTVCILYVFQLASVPSLSALAALYWKTYAVTYIAKVLVHSTANLLPSAPIVEFIKSADPVGAEGILYHAFFDDFFREESERRAHGGYRRAARAPEVFGLLEEANINLLQPRRPRVHSAVRLALLFLATLLPSFDPQKRF</sequence>
<dbReference type="OrthoDB" id="10258891at2759"/>
<dbReference type="EMBL" id="JXTI01000107">
    <property type="protein sequence ID" value="KWX12635.1"/>
    <property type="molecule type" value="Genomic_DNA"/>
</dbReference>
<evidence type="ECO:0000313" key="3">
    <source>
        <dbReference type="Proteomes" id="UP000070089"/>
    </source>
</evidence>